<accession>A0A1B1KFL5</accession>
<evidence type="ECO:0000259" key="2">
    <source>
        <dbReference type="Pfam" id="PF00689"/>
    </source>
</evidence>
<evidence type="ECO:0000256" key="1">
    <source>
        <dbReference type="SAM" id="MobiDB-lite"/>
    </source>
</evidence>
<proteinExistence type="predicted"/>
<dbReference type="Gene3D" id="1.20.1110.10">
    <property type="entry name" value="Calcium-transporting ATPase, transmembrane domain"/>
    <property type="match status" value="1"/>
</dbReference>
<dbReference type="InterPro" id="IPR006068">
    <property type="entry name" value="ATPase_P-typ_cation-transptr_C"/>
</dbReference>
<organism evidence="3 4">
    <name type="scientific">Rhodococcus opacus</name>
    <name type="common">Nocardia opaca</name>
    <dbReference type="NCBI Taxonomy" id="37919"/>
    <lineage>
        <taxon>Bacteria</taxon>
        <taxon>Bacillati</taxon>
        <taxon>Actinomycetota</taxon>
        <taxon>Actinomycetes</taxon>
        <taxon>Mycobacteriales</taxon>
        <taxon>Nocardiaceae</taxon>
        <taxon>Rhodococcus</taxon>
    </lineage>
</organism>
<sequence>MADAAEGPSPRPGYRRPISTFRPDGGASEAPLNCCHASTGCPGRRVSGIGLTSPGDGAIVLPLLATQILWINLLTDGAPALALGVDPETEDVMNRPPRSMRDRVIDIGCGAT</sequence>
<dbReference type="InterPro" id="IPR023298">
    <property type="entry name" value="ATPase_P-typ_TM_dom_sf"/>
</dbReference>
<evidence type="ECO:0000313" key="4">
    <source>
        <dbReference type="Proteomes" id="UP000186108"/>
    </source>
</evidence>
<feature type="region of interest" description="Disordered" evidence="1">
    <location>
        <begin position="1"/>
        <end position="25"/>
    </location>
</feature>
<feature type="domain" description="Cation-transporting P-type ATPase C-terminal" evidence="2">
    <location>
        <begin position="61"/>
        <end position="107"/>
    </location>
</feature>
<gene>
    <name evidence="3" type="ORF">R1CP_34000</name>
</gene>
<protein>
    <recommendedName>
        <fullName evidence="2">Cation-transporting P-type ATPase C-terminal domain-containing protein</fullName>
    </recommendedName>
</protein>
<dbReference type="Proteomes" id="UP000186108">
    <property type="component" value="Chromosome"/>
</dbReference>
<reference evidence="3 4" key="1">
    <citation type="submission" date="2014-07" db="EMBL/GenBank/DDBJ databases">
        <authorList>
            <person name="Zhang J.E."/>
            <person name="Yang H."/>
            <person name="Guo J."/>
            <person name="Deng Z."/>
            <person name="Luo H."/>
            <person name="Luo M."/>
            <person name="Zhao B."/>
        </authorList>
    </citation>
    <scope>NUCLEOTIDE SEQUENCE [LARGE SCALE GENOMIC DNA]</scope>
    <source>
        <strain evidence="3 4">1CP</strain>
    </source>
</reference>
<dbReference type="EMBL" id="CP009111">
    <property type="protein sequence ID" value="ANS31415.1"/>
    <property type="molecule type" value="Genomic_DNA"/>
</dbReference>
<dbReference type="Pfam" id="PF00689">
    <property type="entry name" value="Cation_ATPase_C"/>
    <property type="match status" value="1"/>
</dbReference>
<name>A0A1B1KFL5_RHOOP</name>
<dbReference type="AlphaFoldDB" id="A0A1B1KFL5"/>
<evidence type="ECO:0000313" key="3">
    <source>
        <dbReference type="EMBL" id="ANS31415.1"/>
    </source>
</evidence>
<dbReference type="SUPFAM" id="SSF81665">
    <property type="entry name" value="Calcium ATPase, transmembrane domain M"/>
    <property type="match status" value="1"/>
</dbReference>